<organism evidence="2 3">
    <name type="scientific">Diaphorina citri</name>
    <name type="common">Asian citrus psyllid</name>
    <dbReference type="NCBI Taxonomy" id="121845"/>
    <lineage>
        <taxon>Eukaryota</taxon>
        <taxon>Metazoa</taxon>
        <taxon>Ecdysozoa</taxon>
        <taxon>Arthropoda</taxon>
        <taxon>Hexapoda</taxon>
        <taxon>Insecta</taxon>
        <taxon>Pterygota</taxon>
        <taxon>Neoptera</taxon>
        <taxon>Paraneoptera</taxon>
        <taxon>Hemiptera</taxon>
        <taxon>Sternorrhyncha</taxon>
        <taxon>Psylloidea</taxon>
        <taxon>Psyllidae</taxon>
        <taxon>Diaphorininae</taxon>
        <taxon>Diaphorina</taxon>
    </lineage>
</organism>
<proteinExistence type="predicted"/>
<feature type="domain" description="TPPC8 C-terminal Ig-like" evidence="1">
    <location>
        <begin position="17"/>
        <end position="69"/>
    </location>
</feature>
<dbReference type="PaxDb" id="121845-A0A3Q0J2N2"/>
<dbReference type="AlphaFoldDB" id="A0A3Q0J2N2"/>
<dbReference type="GeneID" id="113469328"/>
<name>A0A3Q0J2N2_DIACI</name>
<reference evidence="3" key="1">
    <citation type="submission" date="2025-08" db="UniProtKB">
        <authorList>
            <consortium name="RefSeq"/>
        </authorList>
    </citation>
    <scope>IDENTIFICATION</scope>
</reference>
<dbReference type="Proteomes" id="UP000079169">
    <property type="component" value="Unplaced"/>
</dbReference>
<dbReference type="KEGG" id="dci:113469328"/>
<dbReference type="InterPro" id="IPR057651">
    <property type="entry name" value="Ig_TPPC8_C"/>
</dbReference>
<gene>
    <name evidence="3" type="primary">LOC113469328</name>
</gene>
<keyword evidence="2" id="KW-1185">Reference proteome</keyword>
<sequence length="106" mass="11755">MSSSKLELKFKTNIDKPSIRSQLYTPHCLHSFRLLGCTLSQFCLLPGQTHSIPLSAVFTRPGTYDLQSRILLSATAAEDSKDFVPQDNRTDAILILSQTEEVGNNS</sequence>
<dbReference type="Pfam" id="PF24542">
    <property type="entry name" value="Ig_TPPC8_C"/>
    <property type="match status" value="1"/>
</dbReference>
<protein>
    <submittedName>
        <fullName evidence="3">Uncharacterized protein LOC113469328</fullName>
    </submittedName>
</protein>
<accession>A0A3Q0J2N2</accession>
<evidence type="ECO:0000313" key="3">
    <source>
        <dbReference type="RefSeq" id="XP_026682737.1"/>
    </source>
</evidence>
<evidence type="ECO:0000259" key="1">
    <source>
        <dbReference type="Pfam" id="PF24542"/>
    </source>
</evidence>
<evidence type="ECO:0000313" key="2">
    <source>
        <dbReference type="Proteomes" id="UP000079169"/>
    </source>
</evidence>
<dbReference type="RefSeq" id="XP_026682737.1">
    <property type="nucleotide sequence ID" value="XM_026826936.1"/>
</dbReference>